<keyword evidence="2" id="KW-1185">Reference proteome</keyword>
<name>A0A1I2U7C9_9CORY</name>
<dbReference type="Proteomes" id="UP000199065">
    <property type="component" value="Unassembled WGS sequence"/>
</dbReference>
<evidence type="ECO:0000313" key="1">
    <source>
        <dbReference type="EMBL" id="SFG70746.1"/>
    </source>
</evidence>
<evidence type="ECO:0008006" key="3">
    <source>
        <dbReference type="Google" id="ProtNLM"/>
    </source>
</evidence>
<protein>
    <recommendedName>
        <fullName evidence="3">DUF2505 domain-containing protein</fullName>
    </recommendedName>
</protein>
<dbReference type="InterPro" id="IPR019639">
    <property type="entry name" value="DUF2505"/>
</dbReference>
<evidence type="ECO:0000313" key="2">
    <source>
        <dbReference type="Proteomes" id="UP000199065"/>
    </source>
</evidence>
<dbReference type="AlphaFoldDB" id="A0A1I2U7C9"/>
<reference evidence="1 2" key="1">
    <citation type="submission" date="2016-10" db="EMBL/GenBank/DDBJ databases">
        <authorList>
            <person name="de Groot N.N."/>
        </authorList>
    </citation>
    <scope>NUCLEOTIDE SEQUENCE [LARGE SCALE GENOMIC DNA]</scope>
    <source>
        <strain>J11</strain>
        <strain evidence="2">PG 39</strain>
    </source>
</reference>
<gene>
    <name evidence="1" type="ORF">SAMN05660282_01684</name>
</gene>
<dbReference type="EMBL" id="FOPJ01000011">
    <property type="protein sequence ID" value="SFG70746.1"/>
    <property type="molecule type" value="Genomic_DNA"/>
</dbReference>
<organism evidence="1 2">
    <name type="scientific">Corynebacterium spheniscorum</name>
    <dbReference type="NCBI Taxonomy" id="185761"/>
    <lineage>
        <taxon>Bacteria</taxon>
        <taxon>Bacillati</taxon>
        <taxon>Actinomycetota</taxon>
        <taxon>Actinomycetes</taxon>
        <taxon>Mycobacteriales</taxon>
        <taxon>Corynebacteriaceae</taxon>
        <taxon>Corynebacterium</taxon>
    </lineage>
</organism>
<dbReference type="Pfam" id="PF10698">
    <property type="entry name" value="DUF2505"/>
    <property type="match status" value="1"/>
</dbReference>
<sequence>MISGVKDEMYTCLTVRCLVMTTRSENTVTIDQPVSKVHAALCNADYWAFNVAHLSPEPGQVHEFTAQDGGAEAVLYEVLPMDILPEAVRAMISQALKVKRVVKVAPLAEDGSSSINYTADVKGTPVDFQGDIAMSGDDSSTTLSYQNQIDVKIPFMGPAIEPKVGEALGELFNNEGALTDQWIKENL</sequence>
<proteinExistence type="predicted"/>
<accession>A0A1I2U7C9</accession>
<dbReference type="STRING" id="185761.SAMN05660282_01684"/>